<evidence type="ECO:0000256" key="4">
    <source>
        <dbReference type="ARBA" id="ARBA00022993"/>
    </source>
</evidence>
<dbReference type="GO" id="GO:0016301">
    <property type="term" value="F:kinase activity"/>
    <property type="evidence" value="ECO:0007669"/>
    <property type="project" value="UniProtKB-UniRule"/>
</dbReference>
<evidence type="ECO:0000256" key="2">
    <source>
        <dbReference type="ARBA" id="ARBA00022741"/>
    </source>
</evidence>
<keyword evidence="2 6" id="KW-0547">Nucleotide-binding</keyword>
<feature type="binding site" evidence="6">
    <location>
        <position position="63"/>
    </location>
    <ligand>
        <name>GTP</name>
        <dbReference type="ChEBI" id="CHEBI:37565"/>
    </ligand>
</feature>
<accession>A0A7C2BKE8</accession>
<reference evidence="7" key="1">
    <citation type="journal article" date="2020" name="mSystems">
        <title>Genome- and Community-Level Interaction Insights into Carbon Utilization and Element Cycling Functions of Hydrothermarchaeota in Hydrothermal Sediment.</title>
        <authorList>
            <person name="Zhou Z."/>
            <person name="Liu Y."/>
            <person name="Xu W."/>
            <person name="Pan J."/>
            <person name="Luo Z.H."/>
            <person name="Li M."/>
        </authorList>
    </citation>
    <scope>NUCLEOTIDE SEQUENCE [LARGE SCALE GENOMIC DNA]</scope>
    <source>
        <strain evidence="7">SpSt-23</strain>
    </source>
</reference>
<dbReference type="GO" id="GO:0005525">
    <property type="term" value="F:GTP binding"/>
    <property type="evidence" value="ECO:0007669"/>
    <property type="project" value="UniProtKB-UniRule"/>
</dbReference>
<evidence type="ECO:0000256" key="3">
    <source>
        <dbReference type="ARBA" id="ARBA00022777"/>
    </source>
</evidence>
<keyword evidence="5 6" id="KW-0342">GTP-binding</keyword>
<dbReference type="UniPathway" id="UPA00241"/>
<comment type="pathway">
    <text evidence="6">Cofactor biosynthesis; coenzyme A biosynthesis.</text>
</comment>
<dbReference type="HAMAP" id="MF_00590">
    <property type="entry name" value="Dephospho_CoA_kinase_GTP_dep"/>
    <property type="match status" value="1"/>
</dbReference>
<comment type="caution">
    <text evidence="6">Lacks conserved residue(s) required for the propagation of feature annotation.</text>
</comment>
<gene>
    <name evidence="7" type="ORF">ENP55_03385</name>
</gene>
<keyword evidence="4 6" id="KW-0173">Coenzyme A biosynthesis</keyword>
<dbReference type="GO" id="GO:0015937">
    <property type="term" value="P:coenzyme A biosynthetic process"/>
    <property type="evidence" value="ECO:0007669"/>
    <property type="project" value="UniProtKB-UniRule"/>
</dbReference>
<dbReference type="PANTHER" id="PTHR40732">
    <property type="entry name" value="UPF0218 PROTEIN TK1697"/>
    <property type="match status" value="1"/>
</dbReference>
<dbReference type="InterPro" id="IPR007164">
    <property type="entry name" value="GTP-dep_dephospho-CoA_kin"/>
</dbReference>
<comment type="similarity">
    <text evidence="6">Belongs to the GTP-dependent DPCK family.</text>
</comment>
<sequence>MASAGKNIPCLKPPDYLRKTLSLPQGKLYVSDKHAITGLSCDAAVGDVVSRNHYARIRVVDYKTKRSVPTGKGSAGGRVFRVVNPPGCVSLNSFTISFLKNEHVVEVVGEEDLLVFPLALPSTGVYRIIYGQPSVGVVELDARGVRVLKLLKTFKPVNGFI</sequence>
<dbReference type="AlphaFoldDB" id="A0A7C2BKE8"/>
<dbReference type="EC" id="2.7.1.237" evidence="6"/>
<evidence type="ECO:0000256" key="6">
    <source>
        <dbReference type="HAMAP-Rule" id="MF_00590"/>
    </source>
</evidence>
<keyword evidence="1 6" id="KW-0808">Transferase</keyword>
<feature type="binding site" evidence="6">
    <location>
        <position position="42"/>
    </location>
    <ligand>
        <name>GTP</name>
        <dbReference type="ChEBI" id="CHEBI:37565"/>
    </ligand>
</feature>
<evidence type="ECO:0000313" key="7">
    <source>
        <dbReference type="EMBL" id="HEF87332.1"/>
    </source>
</evidence>
<name>A0A7C2BKE8_9CREN</name>
<evidence type="ECO:0000256" key="5">
    <source>
        <dbReference type="ARBA" id="ARBA00023134"/>
    </source>
</evidence>
<organism evidence="7">
    <name type="scientific">Thermosphaera aggregans</name>
    <dbReference type="NCBI Taxonomy" id="54254"/>
    <lineage>
        <taxon>Archaea</taxon>
        <taxon>Thermoproteota</taxon>
        <taxon>Thermoprotei</taxon>
        <taxon>Desulfurococcales</taxon>
        <taxon>Desulfurococcaceae</taxon>
        <taxon>Thermosphaera</taxon>
    </lineage>
</organism>
<dbReference type="Pfam" id="PF04019">
    <property type="entry name" value="DUF359"/>
    <property type="match status" value="1"/>
</dbReference>
<dbReference type="PANTHER" id="PTHR40732:SF1">
    <property type="entry name" value="GTP-DEPENDENT DEPHOSPHO-COA KINASE"/>
    <property type="match status" value="1"/>
</dbReference>
<protein>
    <recommendedName>
        <fullName evidence="6">GTP-dependent dephospho-CoA kinase</fullName>
        <ecNumber evidence="6">2.7.1.237</ecNumber>
    </recommendedName>
    <alternativeName>
        <fullName evidence="6">Dephospho-coenzyme A kinase</fullName>
        <shortName evidence="6">DPCK</shortName>
    </alternativeName>
</protein>
<comment type="catalytic activity">
    <reaction evidence="6">
        <text>3'-dephospho-CoA + GTP = GDP + CoA + H(+)</text>
        <dbReference type="Rhea" id="RHEA:61156"/>
        <dbReference type="ChEBI" id="CHEBI:15378"/>
        <dbReference type="ChEBI" id="CHEBI:37565"/>
        <dbReference type="ChEBI" id="CHEBI:57287"/>
        <dbReference type="ChEBI" id="CHEBI:57328"/>
        <dbReference type="ChEBI" id="CHEBI:58189"/>
        <dbReference type="EC" id="2.7.1.237"/>
    </reaction>
</comment>
<dbReference type="EMBL" id="DSJT01000021">
    <property type="protein sequence ID" value="HEF87332.1"/>
    <property type="molecule type" value="Genomic_DNA"/>
</dbReference>
<proteinExistence type="inferred from homology"/>
<evidence type="ECO:0000256" key="1">
    <source>
        <dbReference type="ARBA" id="ARBA00022679"/>
    </source>
</evidence>
<comment type="caution">
    <text evidence="7">The sequence shown here is derived from an EMBL/GenBank/DDBJ whole genome shotgun (WGS) entry which is preliminary data.</text>
</comment>
<comment type="function">
    <text evidence="6">Catalyzes the GTP-dependent phosphorylation of the 3'-hydroxyl group of dephosphocoenzyme A to form coenzyme A (CoA).</text>
</comment>
<keyword evidence="3 6" id="KW-0418">Kinase</keyword>
<feature type="binding site" evidence="6">
    <location>
        <position position="61"/>
    </location>
    <ligand>
        <name>GTP</name>
        <dbReference type="ChEBI" id="CHEBI:37565"/>
    </ligand>
</feature>
<feature type="binding site" evidence="6">
    <location>
        <position position="111"/>
    </location>
    <ligand>
        <name>GTP</name>
        <dbReference type="ChEBI" id="CHEBI:37565"/>
    </ligand>
</feature>